<dbReference type="GO" id="GO:0003676">
    <property type="term" value="F:nucleic acid binding"/>
    <property type="evidence" value="ECO:0007669"/>
    <property type="project" value="InterPro"/>
</dbReference>
<feature type="domain" description="DDE-1" evidence="1">
    <location>
        <begin position="38"/>
        <end position="173"/>
    </location>
</feature>
<comment type="caution">
    <text evidence="2">The sequence shown here is derived from an EMBL/GenBank/DDBJ whole genome shotgun (WGS) entry which is preliminary data.</text>
</comment>
<keyword evidence="3" id="KW-1185">Reference proteome</keyword>
<accession>A0A1D1VQX2</accession>
<dbReference type="AlphaFoldDB" id="A0A1D1VQX2"/>
<name>A0A1D1VQX2_RAMVA</name>
<evidence type="ECO:0000259" key="1">
    <source>
        <dbReference type="Pfam" id="PF03184"/>
    </source>
</evidence>
<gene>
    <name evidence="2" type="primary">RvY_14316-1</name>
    <name evidence="2" type="synonym">RvY_14316.1</name>
    <name evidence="2" type="ORF">RvY_14316</name>
</gene>
<protein>
    <recommendedName>
        <fullName evidence="1">DDE-1 domain-containing protein</fullName>
    </recommendedName>
</protein>
<dbReference type="EMBL" id="BDGG01000010">
    <property type="protein sequence ID" value="GAV03962.1"/>
    <property type="molecule type" value="Genomic_DNA"/>
</dbReference>
<evidence type="ECO:0000313" key="2">
    <source>
        <dbReference type="EMBL" id="GAV03962.1"/>
    </source>
</evidence>
<dbReference type="OrthoDB" id="10051656at2759"/>
<proteinExistence type="predicted"/>
<dbReference type="Proteomes" id="UP000186922">
    <property type="component" value="Unassembled WGS sequence"/>
</dbReference>
<reference evidence="2 3" key="1">
    <citation type="journal article" date="2016" name="Nat. Commun.">
        <title>Extremotolerant tardigrade genome and improved radiotolerance of human cultured cells by tardigrade-unique protein.</title>
        <authorList>
            <person name="Hashimoto T."/>
            <person name="Horikawa D.D."/>
            <person name="Saito Y."/>
            <person name="Kuwahara H."/>
            <person name="Kozuka-Hata H."/>
            <person name="Shin-I T."/>
            <person name="Minakuchi Y."/>
            <person name="Ohishi K."/>
            <person name="Motoyama A."/>
            <person name="Aizu T."/>
            <person name="Enomoto A."/>
            <person name="Kondo K."/>
            <person name="Tanaka S."/>
            <person name="Hara Y."/>
            <person name="Koshikawa S."/>
            <person name="Sagara H."/>
            <person name="Miura T."/>
            <person name="Yokobori S."/>
            <person name="Miyagawa K."/>
            <person name="Suzuki Y."/>
            <person name="Kubo T."/>
            <person name="Oyama M."/>
            <person name="Kohara Y."/>
            <person name="Fujiyama A."/>
            <person name="Arakawa K."/>
            <person name="Katayama T."/>
            <person name="Toyoda A."/>
            <person name="Kunieda T."/>
        </authorList>
    </citation>
    <scope>NUCLEOTIDE SEQUENCE [LARGE SCALE GENOMIC DNA]</scope>
    <source>
        <strain evidence="2 3">YOKOZUNA-1</strain>
    </source>
</reference>
<dbReference type="InterPro" id="IPR004875">
    <property type="entry name" value="DDE_SF_endonuclease_dom"/>
</dbReference>
<evidence type="ECO:0000313" key="3">
    <source>
        <dbReference type="Proteomes" id="UP000186922"/>
    </source>
</evidence>
<dbReference type="Pfam" id="PF03184">
    <property type="entry name" value="DDE_1"/>
    <property type="match status" value="1"/>
</dbReference>
<sequence>MHQSGFGYEKRPGRTPDFVGAKHVLALTQSQSSMTHSYTVMMCVPPGVRKFLPVLFITLQEPNEIFGRLVKKSMFKASNLYVTASTSGKITMELYSFFPHTNQRCIFLADSLSTFSDQETVEGVKPEELEHEMITIPPKVAGQIQPLDVLCFPMFTGCFRKVTNWIFLNNQPAQVHHRYVILKMHSLIY</sequence>
<organism evidence="2 3">
    <name type="scientific">Ramazzottius varieornatus</name>
    <name type="common">Water bear</name>
    <name type="synonym">Tardigrade</name>
    <dbReference type="NCBI Taxonomy" id="947166"/>
    <lineage>
        <taxon>Eukaryota</taxon>
        <taxon>Metazoa</taxon>
        <taxon>Ecdysozoa</taxon>
        <taxon>Tardigrada</taxon>
        <taxon>Eutardigrada</taxon>
        <taxon>Parachela</taxon>
        <taxon>Hypsibioidea</taxon>
        <taxon>Ramazzottiidae</taxon>
        <taxon>Ramazzottius</taxon>
    </lineage>
</organism>